<dbReference type="InterPro" id="IPR001647">
    <property type="entry name" value="HTH_TetR"/>
</dbReference>
<reference evidence="4 5" key="1">
    <citation type="submission" date="2020-08" db="EMBL/GenBank/DDBJ databases">
        <title>The genome sequence of Novosphingobium flavum 4Y4.</title>
        <authorList>
            <person name="Liu Y."/>
        </authorList>
    </citation>
    <scope>NUCLEOTIDE SEQUENCE [LARGE SCALE GENOMIC DNA]</scope>
    <source>
        <strain evidence="4 5">4Y4</strain>
    </source>
</reference>
<feature type="DNA-binding region" description="H-T-H motif" evidence="2">
    <location>
        <begin position="32"/>
        <end position="51"/>
    </location>
</feature>
<dbReference type="GO" id="GO:0000976">
    <property type="term" value="F:transcription cis-regulatory region binding"/>
    <property type="evidence" value="ECO:0007669"/>
    <property type="project" value="TreeGrafter"/>
</dbReference>
<dbReference type="Gene3D" id="1.10.357.10">
    <property type="entry name" value="Tetracycline Repressor, domain 2"/>
    <property type="match status" value="1"/>
</dbReference>
<evidence type="ECO:0000259" key="3">
    <source>
        <dbReference type="PROSITE" id="PS50977"/>
    </source>
</evidence>
<protein>
    <submittedName>
        <fullName evidence="4">TetR/AcrR family transcriptional regulator</fullName>
    </submittedName>
</protein>
<accession>A0A7X1F4P3</accession>
<comment type="caution">
    <text evidence="4">The sequence shown here is derived from an EMBL/GenBank/DDBJ whole genome shotgun (WGS) entry which is preliminary data.</text>
</comment>
<evidence type="ECO:0000313" key="4">
    <source>
        <dbReference type="EMBL" id="MBC2650342.1"/>
    </source>
</evidence>
<evidence type="ECO:0000313" key="5">
    <source>
        <dbReference type="Proteomes" id="UP000520156"/>
    </source>
</evidence>
<name>A0A7X1F4P3_9SPHN</name>
<feature type="domain" description="HTH tetR-type" evidence="3">
    <location>
        <begin position="9"/>
        <end position="69"/>
    </location>
</feature>
<evidence type="ECO:0000256" key="2">
    <source>
        <dbReference type="PROSITE-ProRule" id="PRU00335"/>
    </source>
</evidence>
<dbReference type="InterPro" id="IPR009057">
    <property type="entry name" value="Homeodomain-like_sf"/>
</dbReference>
<dbReference type="GO" id="GO:0003700">
    <property type="term" value="F:DNA-binding transcription factor activity"/>
    <property type="evidence" value="ECO:0007669"/>
    <property type="project" value="TreeGrafter"/>
</dbReference>
<dbReference type="InterPro" id="IPR050109">
    <property type="entry name" value="HTH-type_TetR-like_transc_reg"/>
</dbReference>
<dbReference type="EMBL" id="JACLAU010000001">
    <property type="protein sequence ID" value="MBC2650342.1"/>
    <property type="molecule type" value="Genomic_DNA"/>
</dbReference>
<dbReference type="Pfam" id="PF00440">
    <property type="entry name" value="TetR_N"/>
    <property type="match status" value="1"/>
</dbReference>
<proteinExistence type="predicted"/>
<gene>
    <name evidence="4" type="ORF">H7F49_01325</name>
</gene>
<sequence length="229" mass="24725">MAKKRMPGSERRSQIIAAARRVFSQQGYDGAKTLQIAREANVSEALVYRHFPSKLALYRAVLRQVFVEQDRNWEDVGIKSAGAGGIVRALHAFFRSCVPGTERTGSPDPNRMMLASLAGDGSYAALIYRRSLRRNQQSVLAAHEQGRAAGEIAGEPLDVNTLSMFAEHVGTMMTAICALPAGARPYGVTDGELARQATWFCCRGMGISEAVIARHLEADSTPASGQTAA</sequence>
<dbReference type="Proteomes" id="UP000520156">
    <property type="component" value="Unassembled WGS sequence"/>
</dbReference>
<evidence type="ECO:0000256" key="1">
    <source>
        <dbReference type="ARBA" id="ARBA00023125"/>
    </source>
</evidence>
<keyword evidence="5" id="KW-1185">Reference proteome</keyword>
<dbReference type="AlphaFoldDB" id="A0A7X1F4P3"/>
<keyword evidence="1 2" id="KW-0238">DNA-binding</keyword>
<organism evidence="4 5">
    <name type="scientific">Novosphingobium aerophilum</name>
    <dbReference type="NCBI Taxonomy" id="2839843"/>
    <lineage>
        <taxon>Bacteria</taxon>
        <taxon>Pseudomonadati</taxon>
        <taxon>Pseudomonadota</taxon>
        <taxon>Alphaproteobacteria</taxon>
        <taxon>Sphingomonadales</taxon>
        <taxon>Sphingomonadaceae</taxon>
        <taxon>Novosphingobium</taxon>
    </lineage>
</organism>
<dbReference type="PANTHER" id="PTHR30055:SF223">
    <property type="entry name" value="HTH-TYPE TRANSCRIPTIONAL REGULATOR UIDR"/>
    <property type="match status" value="1"/>
</dbReference>
<dbReference type="PROSITE" id="PS50977">
    <property type="entry name" value="HTH_TETR_2"/>
    <property type="match status" value="1"/>
</dbReference>
<dbReference type="SUPFAM" id="SSF46689">
    <property type="entry name" value="Homeodomain-like"/>
    <property type="match status" value="1"/>
</dbReference>
<dbReference type="PANTHER" id="PTHR30055">
    <property type="entry name" value="HTH-TYPE TRANSCRIPTIONAL REGULATOR RUTR"/>
    <property type="match status" value="1"/>
</dbReference>
<dbReference type="PRINTS" id="PR00455">
    <property type="entry name" value="HTHTETR"/>
</dbReference>
<dbReference type="RefSeq" id="WP_185681742.1">
    <property type="nucleotide sequence ID" value="NZ_JACLAU010000001.1"/>
</dbReference>